<evidence type="ECO:0000313" key="4">
    <source>
        <dbReference type="EMBL" id="MCS5710660.1"/>
    </source>
</evidence>
<feature type="region of interest" description="Disordered" evidence="1">
    <location>
        <begin position="448"/>
        <end position="467"/>
    </location>
</feature>
<feature type="transmembrane region" description="Helical" evidence="2">
    <location>
        <begin position="555"/>
        <end position="576"/>
    </location>
</feature>
<comment type="caution">
    <text evidence="3">The sequence shown here is derived from an EMBL/GenBank/DDBJ whole genome shotgun (WGS) entry which is preliminary data.</text>
</comment>
<keyword evidence="5" id="KW-1185">Reference proteome</keyword>
<dbReference type="RefSeq" id="WP_075066855.1">
    <property type="nucleotide sequence ID" value="NZ_LKAJ02000001.1"/>
</dbReference>
<sequence>MPNETTSAQKRQTAWEGIKDSFQDISDSKIGTGIGELMKVAGGLSVRANTAVLKFAGIDSLRKKNLNTPQKILLSIGIGTAAVLTGVCVVGGLLAVGTMVPPFTLAAGLAGLTRESLYLYQDGRERRNLNHQIGTFTEIEKQLAKAAISPGEKETVMAYATMQREMYTALYELRKNLMHLKAPDKINNHDQDQFLEEQKIMVEHANQLITEFSQGKPINQELLHSLDNQIVSKLVQPDLSVHEGLIAVRAQISQIEKQNQTYEHAVDQIRFDHIKLPKKLKNAIEQYREVQNKVHAQDLPTHVKDNLSSMMEGKDISQEKLQELYVQMGNHFLNETKFEQLIAAKRANQVRIENSIDKIETLLPTLTEGLAKHRIELALQHIKEQSNQFNPENAAILWDRCKECQDVLSDLGKSSPKDKKVAKMLSAQFENVKQSTNNLKIVEEELAKTEPQPFSSPKLDLGDKNKSATNREAVKDIKESRHSIAKSIKKNVYKTLFGKDAYEKQQQRSQKKKVFKKEHQIQLMNNFLKRHEGVFGLIEKKERLHALKAIRKKRFANIGLSLGNVAVSATAVGLAASGVGAAALPVFGAVSIGFTVGTLGNSMVIGKQEYDSKMKVDNTLDQAGMSVSPDLSHDMKVHRKAKKQVKIQSSEKEQNVTQLQSTAENPIRNDHEPQHLNTGRASFTPKLQNFKSQHPTTPSQSISPSQSNDNEATPTVHVTPK</sequence>
<dbReference type="Proteomes" id="UP000051497">
    <property type="component" value="Unassembled WGS sequence"/>
</dbReference>
<proteinExistence type="predicted"/>
<dbReference type="EMBL" id="LKAJ01000009">
    <property type="protein sequence ID" value="KRG20754.1"/>
    <property type="molecule type" value="Genomic_DNA"/>
</dbReference>
<feature type="compositionally biased region" description="Polar residues" evidence="1">
    <location>
        <begin position="675"/>
        <end position="691"/>
    </location>
</feature>
<dbReference type="AlphaFoldDB" id="A0A0Q9YSR8"/>
<feature type="compositionally biased region" description="Low complexity" evidence="1">
    <location>
        <begin position="692"/>
        <end position="707"/>
    </location>
</feature>
<reference evidence="4" key="2">
    <citation type="journal article" date="2016" name="Genome Announc.">
        <title>Draft Genome Sequences of Two Novel Amoeba-Resistant Intranuclear Bacteria, 'Candidatus Berkiella cookevillensis' and 'Candidatus Berkiella aquae'.</title>
        <authorList>
            <person name="Mehari Y.T."/>
            <person name="Arivett B.A."/>
            <person name="Farone A.L."/>
            <person name="Gunderson J.H."/>
            <person name="Farone M.B."/>
        </authorList>
    </citation>
    <scope>NUCLEOTIDE SEQUENCE</scope>
    <source>
        <strain evidence="4">HT99</strain>
    </source>
</reference>
<accession>A0A0Q9YSR8</accession>
<feature type="region of interest" description="Disordered" evidence="1">
    <location>
        <begin position="626"/>
        <end position="721"/>
    </location>
</feature>
<evidence type="ECO:0000256" key="2">
    <source>
        <dbReference type="SAM" id="Phobius"/>
    </source>
</evidence>
<keyword evidence="2" id="KW-1133">Transmembrane helix</keyword>
<feature type="compositionally biased region" description="Polar residues" evidence="1">
    <location>
        <begin position="655"/>
        <end position="664"/>
    </location>
</feature>
<dbReference type="EMBL" id="LKAJ02000001">
    <property type="protein sequence ID" value="MCS5710660.1"/>
    <property type="molecule type" value="Genomic_DNA"/>
</dbReference>
<evidence type="ECO:0000313" key="3">
    <source>
        <dbReference type="EMBL" id="KRG20754.1"/>
    </source>
</evidence>
<evidence type="ECO:0000256" key="1">
    <source>
        <dbReference type="SAM" id="MobiDB-lite"/>
    </source>
</evidence>
<organism evidence="3">
    <name type="scientific">Candidatus Berkiella aquae</name>
    <dbReference type="NCBI Taxonomy" id="295108"/>
    <lineage>
        <taxon>Bacteria</taxon>
        <taxon>Pseudomonadati</taxon>
        <taxon>Pseudomonadota</taxon>
        <taxon>Gammaproteobacteria</taxon>
        <taxon>Candidatus Berkiellales</taxon>
        <taxon>Candidatus Berkiellaceae</taxon>
        <taxon>Candidatus Berkiella</taxon>
    </lineage>
</organism>
<evidence type="ECO:0000313" key="5">
    <source>
        <dbReference type="Proteomes" id="UP000051497"/>
    </source>
</evidence>
<feature type="compositionally biased region" description="Basic residues" evidence="1">
    <location>
        <begin position="636"/>
        <end position="645"/>
    </location>
</feature>
<feature type="transmembrane region" description="Helical" evidence="2">
    <location>
        <begin position="72"/>
        <end position="96"/>
    </location>
</feature>
<reference evidence="4" key="3">
    <citation type="submission" date="2021-06" db="EMBL/GenBank/DDBJ databases">
        <title>Genomic Description and Analysis of Intracellular Bacteria, Candidatus Berkiella cookevillensis and Candidatus Berkiella aquae.</title>
        <authorList>
            <person name="Kidane D.T."/>
            <person name="Mehari Y.T."/>
            <person name="Rice F.C."/>
            <person name="Arivett B.A."/>
            <person name="Farone A.L."/>
            <person name="Berk S.G."/>
            <person name="Farone M.B."/>
        </authorList>
    </citation>
    <scope>NUCLEOTIDE SEQUENCE</scope>
    <source>
        <strain evidence="4">HT99</strain>
    </source>
</reference>
<keyword evidence="2" id="KW-0472">Membrane</keyword>
<reference evidence="3" key="1">
    <citation type="submission" date="2015-09" db="EMBL/GenBank/DDBJ databases">
        <title>Draft Genome Sequences of Two Novel Amoeba-resistant Intranuclear Bacteria, Candidatus Berkiella cookevillensis and Candidatus Berkiella aquae.</title>
        <authorList>
            <person name="Mehari Y.T."/>
            <person name="Arivett B.A."/>
            <person name="Farone A.L."/>
            <person name="Gunderson J.H."/>
            <person name="Farone M.B."/>
        </authorList>
    </citation>
    <scope>NUCLEOTIDE SEQUENCE [LARGE SCALE GENOMIC DNA]</scope>
    <source>
        <strain evidence="3">HT99</strain>
    </source>
</reference>
<keyword evidence="2" id="KW-0812">Transmembrane</keyword>
<protein>
    <submittedName>
        <fullName evidence="3">Uncharacterized protein</fullName>
    </submittedName>
</protein>
<feature type="transmembrane region" description="Helical" evidence="2">
    <location>
        <begin position="582"/>
        <end position="605"/>
    </location>
</feature>
<name>A0A0Q9YSR8_9GAMM</name>
<gene>
    <name evidence="4" type="ORF">HT99x_004400</name>
    <name evidence="3" type="ORF">HT99x_02243</name>
</gene>
<feature type="transmembrane region" description="Helical" evidence="2">
    <location>
        <begin position="102"/>
        <end position="120"/>
    </location>
</feature>